<feature type="compositionally biased region" description="Pro residues" evidence="2">
    <location>
        <begin position="222"/>
        <end position="234"/>
    </location>
</feature>
<dbReference type="InterPro" id="IPR011990">
    <property type="entry name" value="TPR-like_helical_dom_sf"/>
</dbReference>
<dbReference type="Gene3D" id="1.25.40.10">
    <property type="entry name" value="Tetratricopeptide repeat domain"/>
    <property type="match status" value="1"/>
</dbReference>
<dbReference type="STRING" id="251221.gene:10759042"/>
<dbReference type="PANTHER" id="PTHR44749:SF1">
    <property type="entry name" value="TETRATRICOPEPTIDE-LIKE HELICAL DOMAIN-CONTAINING PROTEIN"/>
    <property type="match status" value="1"/>
</dbReference>
<proteinExistence type="predicted"/>
<dbReference type="InParanoid" id="Q7NKC5"/>
<sequence length="357" mass="38018">MASGPGGLQRRDCLADCPLVNCGGGAIEVKHGWLLGAGLASLVWISGPAGPVGSQTNLQQLFKDAYAQQNKGNYTKALKIWNEVLQRSPDEPAAYVNRGITRYLMRDLRGAADDFGLAIDRKADYANAYFNRAVVYNDLKEFNRAVDDYGRYLELAPNAPDAPQARAMLDAARRRAAAPSAARRQATVSPPAPPQPSDPTSRSPTGPTTLASTGAQADPRPVRPPLAASPPVPVDEPAAAPPATAMPLVSASRPTELPAVAPSPSPVAARPGAVAVGKISGYDATTDDVLLGLRLSVERKVLSREAAVYGQTQNFVVRMERGSTVDEALKSTGLDRQALIRLAWRGAAWRTYKIYIK</sequence>
<dbReference type="SMART" id="SM00028">
    <property type="entry name" value="TPR"/>
    <property type="match status" value="3"/>
</dbReference>
<feature type="compositionally biased region" description="Polar residues" evidence="2">
    <location>
        <begin position="202"/>
        <end position="215"/>
    </location>
</feature>
<dbReference type="eggNOG" id="COG0457">
    <property type="taxonomic scope" value="Bacteria"/>
</dbReference>
<dbReference type="PROSITE" id="PS50293">
    <property type="entry name" value="TPR_REGION"/>
    <property type="match status" value="1"/>
</dbReference>
<keyword evidence="4" id="KW-1185">Reference proteome</keyword>
<organism evidence="3 4">
    <name type="scientific">Gloeobacter violaceus (strain ATCC 29082 / PCC 7421)</name>
    <dbReference type="NCBI Taxonomy" id="251221"/>
    <lineage>
        <taxon>Bacteria</taxon>
        <taxon>Bacillati</taxon>
        <taxon>Cyanobacteriota</taxon>
        <taxon>Cyanophyceae</taxon>
        <taxon>Gloeobacterales</taxon>
        <taxon>Gloeobacteraceae</taxon>
        <taxon>Gloeobacter</taxon>
    </lineage>
</organism>
<evidence type="ECO:0000256" key="2">
    <source>
        <dbReference type="SAM" id="MobiDB-lite"/>
    </source>
</evidence>
<dbReference type="GO" id="GO:0046813">
    <property type="term" value="P:receptor-mediated virion attachment to host cell"/>
    <property type="evidence" value="ECO:0000318"/>
    <property type="project" value="GO_Central"/>
</dbReference>
<dbReference type="KEGG" id="gvi:gll1553"/>
<dbReference type="Proteomes" id="UP000000557">
    <property type="component" value="Chromosome"/>
</dbReference>
<dbReference type="PROSITE" id="PS50005">
    <property type="entry name" value="TPR"/>
    <property type="match status" value="1"/>
</dbReference>
<dbReference type="InterPro" id="IPR019734">
    <property type="entry name" value="TPR_rpt"/>
</dbReference>
<reference evidence="3 4" key="2">
    <citation type="journal article" date="2003" name="DNA Res.">
        <title>Complete genome structure of Gloeobacter violaceus PCC 7421, a cyanobacterium that lacks thylakoids (supplement).</title>
        <authorList>
            <person name="Nakamura Y."/>
            <person name="Kaneko T."/>
            <person name="Sato S."/>
            <person name="Mimuro M."/>
            <person name="Miyashita H."/>
            <person name="Tsuchiya T."/>
            <person name="Sasamoto S."/>
            <person name="Watanabe A."/>
            <person name="Kawashima K."/>
            <person name="Kishida Y."/>
            <person name="Kiyokawa C."/>
            <person name="Kohara M."/>
            <person name="Matsumoto M."/>
            <person name="Matsuno A."/>
            <person name="Nakazaki N."/>
            <person name="Shimpo S."/>
            <person name="Takeuchi C."/>
            <person name="Yamada M."/>
            <person name="Tabata S."/>
        </authorList>
    </citation>
    <scope>NUCLEOTIDE SEQUENCE [LARGE SCALE GENOMIC DNA]</scope>
    <source>
        <strain evidence="4">ATCC 29082 / PCC 7421</strain>
    </source>
</reference>
<protein>
    <submittedName>
        <fullName evidence="3">Gll1553 protein</fullName>
    </submittedName>
</protein>
<dbReference type="Pfam" id="PF00515">
    <property type="entry name" value="TPR_1"/>
    <property type="match status" value="1"/>
</dbReference>
<dbReference type="OrthoDB" id="479590at2"/>
<gene>
    <name evidence="3" type="ordered locus">gll1553</name>
</gene>
<evidence type="ECO:0000313" key="3">
    <source>
        <dbReference type="EMBL" id="BAC89494.1"/>
    </source>
</evidence>
<evidence type="ECO:0000256" key="1">
    <source>
        <dbReference type="PROSITE-ProRule" id="PRU00339"/>
    </source>
</evidence>
<dbReference type="EMBL" id="BA000045">
    <property type="protein sequence ID" value="BAC89494.1"/>
    <property type="molecule type" value="Genomic_DNA"/>
</dbReference>
<dbReference type="GO" id="GO:0009279">
    <property type="term" value="C:cell outer membrane"/>
    <property type="evidence" value="ECO:0000318"/>
    <property type="project" value="GO_Central"/>
</dbReference>
<dbReference type="SUPFAM" id="SSF48452">
    <property type="entry name" value="TPR-like"/>
    <property type="match status" value="1"/>
</dbReference>
<feature type="compositionally biased region" description="Low complexity" evidence="2">
    <location>
        <begin position="177"/>
        <end position="186"/>
    </location>
</feature>
<keyword evidence="1" id="KW-0802">TPR repeat</keyword>
<dbReference type="InterPro" id="IPR044650">
    <property type="entry name" value="SRFR1-like"/>
</dbReference>
<dbReference type="HOGENOM" id="CLU_841355_0_0_3"/>
<dbReference type="GO" id="GO:0045892">
    <property type="term" value="P:negative regulation of DNA-templated transcription"/>
    <property type="evidence" value="ECO:0007669"/>
    <property type="project" value="InterPro"/>
</dbReference>
<dbReference type="AlphaFoldDB" id="Q7NKC5"/>
<feature type="region of interest" description="Disordered" evidence="2">
    <location>
        <begin position="169"/>
        <end position="241"/>
    </location>
</feature>
<dbReference type="PANTHER" id="PTHR44749">
    <property type="entry name" value="SUPPRESSOR OF RPS4-RLD 1"/>
    <property type="match status" value="1"/>
</dbReference>
<name>Q7NKC5_GLOVI</name>
<evidence type="ECO:0000313" key="4">
    <source>
        <dbReference type="Proteomes" id="UP000000557"/>
    </source>
</evidence>
<accession>Q7NKC5</accession>
<dbReference type="EnsemblBacteria" id="BAC89494">
    <property type="protein sequence ID" value="BAC89494"/>
    <property type="gene ID" value="BAC89494"/>
</dbReference>
<feature type="repeat" description="TPR" evidence="1">
    <location>
        <begin position="126"/>
        <end position="159"/>
    </location>
</feature>
<reference evidence="3 4" key="1">
    <citation type="journal article" date="2003" name="DNA Res.">
        <title>Complete genome structure of Gloeobacter violaceus PCC 7421, a cyanobacterium that lacks thylakoids.</title>
        <authorList>
            <person name="Nakamura Y."/>
            <person name="Kaneko T."/>
            <person name="Sato S."/>
            <person name="Mimuro M."/>
            <person name="Miyashita H."/>
            <person name="Tsuchiya T."/>
            <person name="Sasamoto S."/>
            <person name="Watanabe A."/>
            <person name="Kawashima K."/>
            <person name="Kishida Y."/>
            <person name="Kiyokawa C."/>
            <person name="Kohara M."/>
            <person name="Matsumoto M."/>
            <person name="Matsuno A."/>
            <person name="Nakazaki N."/>
            <person name="Shimpo S."/>
            <person name="Takeuchi C."/>
            <person name="Yamada M."/>
            <person name="Tabata S."/>
        </authorList>
    </citation>
    <scope>NUCLEOTIDE SEQUENCE [LARGE SCALE GENOMIC DNA]</scope>
    <source>
        <strain evidence="4">ATCC 29082 / PCC 7421</strain>
    </source>
</reference>